<feature type="transmembrane region" description="Helical" evidence="8">
    <location>
        <begin position="224"/>
        <end position="242"/>
    </location>
</feature>
<dbReference type="GO" id="GO:0009103">
    <property type="term" value="P:lipopolysaccharide biosynthetic process"/>
    <property type="evidence" value="ECO:0007669"/>
    <property type="project" value="TreeGrafter"/>
</dbReference>
<dbReference type="GO" id="GO:0071555">
    <property type="term" value="P:cell wall organization"/>
    <property type="evidence" value="ECO:0007669"/>
    <property type="project" value="TreeGrafter"/>
</dbReference>
<dbReference type="InterPro" id="IPR000715">
    <property type="entry name" value="Glycosyl_transferase_4"/>
</dbReference>
<feature type="transmembrane region" description="Helical" evidence="8">
    <location>
        <begin position="111"/>
        <end position="132"/>
    </location>
</feature>
<accession>A0A1G2I5F5</accession>
<evidence type="ECO:0000256" key="8">
    <source>
        <dbReference type="SAM" id="Phobius"/>
    </source>
</evidence>
<dbReference type="PANTHER" id="PTHR22926:SF3">
    <property type="entry name" value="UNDECAPRENYL-PHOSPHATE ALPHA-N-ACETYLGLUCOSAMINYL 1-PHOSPHATE TRANSFERASE"/>
    <property type="match status" value="1"/>
</dbReference>
<comment type="caution">
    <text evidence="9">The sequence shown here is derived from an EMBL/GenBank/DDBJ whole genome shotgun (WGS) entry which is preliminary data.</text>
</comment>
<feature type="transmembrane region" description="Helical" evidence="8">
    <location>
        <begin position="138"/>
        <end position="157"/>
    </location>
</feature>
<dbReference type="Pfam" id="PF00953">
    <property type="entry name" value="Glycos_transf_4"/>
    <property type="match status" value="1"/>
</dbReference>
<keyword evidence="4 8" id="KW-0812">Transmembrane</keyword>
<keyword evidence="2" id="KW-1003">Cell membrane</keyword>
<dbReference type="EMBL" id="MHOT01000001">
    <property type="protein sequence ID" value="OGZ69857.1"/>
    <property type="molecule type" value="Genomic_DNA"/>
</dbReference>
<dbReference type="AlphaFoldDB" id="A0A1G2I5F5"/>
<dbReference type="CDD" id="cd06853">
    <property type="entry name" value="GT_WecA_like"/>
    <property type="match status" value="1"/>
</dbReference>
<comment type="cofactor">
    <cofactor evidence="7">
        <name>Mg(2+)</name>
        <dbReference type="ChEBI" id="CHEBI:18420"/>
    </cofactor>
</comment>
<feature type="transmembrane region" description="Helical" evidence="8">
    <location>
        <begin position="248"/>
        <end position="266"/>
    </location>
</feature>
<evidence type="ECO:0000256" key="4">
    <source>
        <dbReference type="ARBA" id="ARBA00022692"/>
    </source>
</evidence>
<comment type="subcellular location">
    <subcellularLocation>
        <location evidence="1">Cell membrane</location>
        <topology evidence="1">Multi-pass membrane protein</topology>
    </subcellularLocation>
</comment>
<feature type="transmembrane region" description="Helical" evidence="8">
    <location>
        <begin position="297"/>
        <end position="316"/>
    </location>
</feature>
<keyword evidence="7" id="KW-0460">Magnesium</keyword>
<evidence type="ECO:0000256" key="6">
    <source>
        <dbReference type="ARBA" id="ARBA00023136"/>
    </source>
</evidence>
<protein>
    <recommendedName>
        <fullName evidence="11">Undecaprenyl-phosphate alpha-N-acetylglucosaminyl 1-phosphate transferase</fullName>
    </recommendedName>
</protein>
<dbReference type="GO" id="GO:0044038">
    <property type="term" value="P:cell wall macromolecule biosynthetic process"/>
    <property type="evidence" value="ECO:0007669"/>
    <property type="project" value="TreeGrafter"/>
</dbReference>
<feature type="transmembrane region" description="Helical" evidence="8">
    <location>
        <begin position="78"/>
        <end position="99"/>
    </location>
</feature>
<dbReference type="STRING" id="1802207.A3D44_03085"/>
<feature type="binding site" evidence="7">
    <location>
        <position position="221"/>
    </location>
    <ligand>
        <name>Mg(2+)</name>
        <dbReference type="ChEBI" id="CHEBI:18420"/>
    </ligand>
</feature>
<keyword evidence="6 8" id="KW-0472">Membrane</keyword>
<dbReference type="GO" id="GO:0016780">
    <property type="term" value="F:phosphotransferase activity, for other substituted phosphate groups"/>
    <property type="evidence" value="ECO:0007669"/>
    <property type="project" value="InterPro"/>
</dbReference>
<dbReference type="GO" id="GO:0005886">
    <property type="term" value="C:plasma membrane"/>
    <property type="evidence" value="ECO:0007669"/>
    <property type="project" value="UniProtKB-SubCell"/>
</dbReference>
<dbReference type="PANTHER" id="PTHR22926">
    <property type="entry name" value="PHOSPHO-N-ACETYLMURAMOYL-PENTAPEPTIDE-TRANSFERASE"/>
    <property type="match status" value="1"/>
</dbReference>
<evidence type="ECO:0000313" key="9">
    <source>
        <dbReference type="EMBL" id="OGZ69857.1"/>
    </source>
</evidence>
<proteinExistence type="predicted"/>
<evidence type="ECO:0000256" key="3">
    <source>
        <dbReference type="ARBA" id="ARBA00022679"/>
    </source>
</evidence>
<evidence type="ECO:0000256" key="7">
    <source>
        <dbReference type="PIRSR" id="PIRSR600715-1"/>
    </source>
</evidence>
<keyword evidence="5 8" id="KW-1133">Transmembrane helix</keyword>
<dbReference type="Proteomes" id="UP000178820">
    <property type="component" value="Unassembled WGS sequence"/>
</dbReference>
<feature type="transmembrane region" description="Helical" evidence="8">
    <location>
        <begin position="169"/>
        <end position="188"/>
    </location>
</feature>
<reference evidence="9 10" key="1">
    <citation type="journal article" date="2016" name="Nat. Commun.">
        <title>Thousands of microbial genomes shed light on interconnected biogeochemical processes in an aquifer system.</title>
        <authorList>
            <person name="Anantharaman K."/>
            <person name="Brown C.T."/>
            <person name="Hug L.A."/>
            <person name="Sharon I."/>
            <person name="Castelle C.J."/>
            <person name="Probst A.J."/>
            <person name="Thomas B.C."/>
            <person name="Singh A."/>
            <person name="Wilkins M.J."/>
            <person name="Karaoz U."/>
            <person name="Brodie E.L."/>
            <person name="Williams K.H."/>
            <person name="Hubbard S.S."/>
            <person name="Banfield J.F."/>
        </authorList>
    </citation>
    <scope>NUCLEOTIDE SEQUENCE [LARGE SCALE GENOMIC DNA]</scope>
</reference>
<evidence type="ECO:0000256" key="1">
    <source>
        <dbReference type="ARBA" id="ARBA00004651"/>
    </source>
</evidence>
<feature type="binding site" evidence="7">
    <location>
        <position position="161"/>
    </location>
    <ligand>
        <name>Mg(2+)</name>
        <dbReference type="ChEBI" id="CHEBI:18420"/>
    </ligand>
</feature>
<dbReference type="GO" id="GO:0046872">
    <property type="term" value="F:metal ion binding"/>
    <property type="evidence" value="ECO:0007669"/>
    <property type="project" value="UniProtKB-KW"/>
</dbReference>
<evidence type="ECO:0000313" key="10">
    <source>
        <dbReference type="Proteomes" id="UP000178820"/>
    </source>
</evidence>
<evidence type="ECO:0008006" key="11">
    <source>
        <dbReference type="Google" id="ProtNLM"/>
    </source>
</evidence>
<sequence length="317" mass="35401">MDTIIIISVLLFMFFPPFFVGMFLIYLLKKFSEKTNFLVDIPGGDILKIHTKNIPLLGGLAMVVSLIIGLSFFLEQDIYLKVIGFTLGLFIIFLLGFWDDLKWKHISTIKPFLKFVLLILCTFIPSIILSAIGISFNFFPYYIISIILGFAYIFVVINAINYQDGIDGLAGGLVCISLVGFAVISWFSYDSFTLMISMVALGSVIAFLMFNLPPAKMFMGDSGAYSLGFILAVLAMLFSKSYNMYSVLGPVFIIGLPIFDGIYANIRRIVAGKSIFLGDRSHFYDKLMQKGLSVKRTLLVCYSLQIALVLMGVLMYA</sequence>
<gene>
    <name evidence="9" type="ORF">A3D44_03085</name>
</gene>
<feature type="transmembrane region" description="Helical" evidence="8">
    <location>
        <begin position="6"/>
        <end position="28"/>
    </location>
</feature>
<name>A0A1G2I5F5_9BACT</name>
<keyword evidence="3" id="KW-0808">Transferase</keyword>
<keyword evidence="7" id="KW-0479">Metal-binding</keyword>
<feature type="transmembrane region" description="Helical" evidence="8">
    <location>
        <begin position="54"/>
        <end position="72"/>
    </location>
</feature>
<feature type="transmembrane region" description="Helical" evidence="8">
    <location>
        <begin position="194"/>
        <end position="212"/>
    </location>
</feature>
<evidence type="ECO:0000256" key="5">
    <source>
        <dbReference type="ARBA" id="ARBA00022989"/>
    </source>
</evidence>
<organism evidence="9 10">
    <name type="scientific">Candidatus Staskawiczbacteria bacterium RIFCSPHIGHO2_02_FULL_42_22</name>
    <dbReference type="NCBI Taxonomy" id="1802207"/>
    <lineage>
        <taxon>Bacteria</taxon>
        <taxon>Candidatus Staskawicziibacteriota</taxon>
    </lineage>
</organism>
<evidence type="ECO:0000256" key="2">
    <source>
        <dbReference type="ARBA" id="ARBA00022475"/>
    </source>
</evidence>